<dbReference type="Proteomes" id="UP001054889">
    <property type="component" value="Unassembled WGS sequence"/>
</dbReference>
<proteinExistence type="predicted"/>
<feature type="compositionally biased region" description="Low complexity" evidence="4">
    <location>
        <begin position="8"/>
        <end position="19"/>
    </location>
</feature>
<dbReference type="InterPro" id="IPR035979">
    <property type="entry name" value="RBD_domain_sf"/>
</dbReference>
<evidence type="ECO:0000313" key="7">
    <source>
        <dbReference type="Proteomes" id="UP001054889"/>
    </source>
</evidence>
<dbReference type="PANTHER" id="PTHR24012">
    <property type="entry name" value="RNA BINDING PROTEIN"/>
    <property type="match status" value="1"/>
</dbReference>
<dbReference type="AlphaFoldDB" id="A0AAV5C2G0"/>
<name>A0AAV5C2G0_ELECO</name>
<evidence type="ECO:0000256" key="2">
    <source>
        <dbReference type="ARBA" id="ARBA00022884"/>
    </source>
</evidence>
<reference evidence="6" key="1">
    <citation type="journal article" date="2018" name="DNA Res.">
        <title>Multiple hybrid de novo genome assembly of finger millet, an orphan allotetraploid crop.</title>
        <authorList>
            <person name="Hatakeyama M."/>
            <person name="Aluri S."/>
            <person name="Balachadran M.T."/>
            <person name="Sivarajan S.R."/>
            <person name="Patrignani A."/>
            <person name="Gruter S."/>
            <person name="Poveda L."/>
            <person name="Shimizu-Inatsugi R."/>
            <person name="Baeten J."/>
            <person name="Francoijs K.J."/>
            <person name="Nataraja K.N."/>
            <person name="Reddy Y.A.N."/>
            <person name="Phadnis S."/>
            <person name="Ravikumar R.L."/>
            <person name="Schlapbach R."/>
            <person name="Sreeman S.M."/>
            <person name="Shimizu K.K."/>
        </authorList>
    </citation>
    <scope>NUCLEOTIDE SEQUENCE</scope>
</reference>
<sequence>MAEEGEKTATPGGAAAAAAEGGGGGGGGKEEESVKLFVGQVAKHMTEPELLAMFREVAAVDEVTVIKDKATKVSRGCCFLICPSREEADKAVSAYHNKHTLPGASSPLQVKYADGELERLAGCAFLKYETKEQALAAIEALNTKHKIEGSSVPLVVKWADTEKERQARKAQRAQLQLSNMPNAGPMQQSSLFGALQMGYMPQYYQPPGTYGLMQYPLSPMQNQATFQNMVQPVNQGNSLRGVNPELSPSSVHRSFNAMQLGSPYPAVPGYPGAYPGGLMNNRPFGNSHSSMKVPSANANSTIPSSPSSNVGGQIEG</sequence>
<dbReference type="EMBL" id="BQKI01000004">
    <property type="protein sequence ID" value="GJM91932.1"/>
    <property type="molecule type" value="Genomic_DNA"/>
</dbReference>
<dbReference type="InterPro" id="IPR000504">
    <property type="entry name" value="RRM_dom"/>
</dbReference>
<keyword evidence="1" id="KW-0677">Repeat</keyword>
<evidence type="ECO:0000256" key="4">
    <source>
        <dbReference type="SAM" id="MobiDB-lite"/>
    </source>
</evidence>
<accession>A0AAV5C2G0</accession>
<dbReference type="Pfam" id="PF00076">
    <property type="entry name" value="RRM_1"/>
    <property type="match status" value="1"/>
</dbReference>
<keyword evidence="7" id="KW-1185">Reference proteome</keyword>
<dbReference type="SUPFAM" id="SSF54928">
    <property type="entry name" value="RNA-binding domain, RBD"/>
    <property type="match status" value="1"/>
</dbReference>
<comment type="caution">
    <text evidence="6">The sequence shown here is derived from an EMBL/GenBank/DDBJ whole genome shotgun (WGS) entry which is preliminary data.</text>
</comment>
<dbReference type="CDD" id="cd12361">
    <property type="entry name" value="RRM1_2_CELF1-6_like"/>
    <property type="match status" value="1"/>
</dbReference>
<feature type="domain" description="RRM" evidence="5">
    <location>
        <begin position="34"/>
        <end position="115"/>
    </location>
</feature>
<keyword evidence="2 3" id="KW-0694">RNA-binding</keyword>
<evidence type="ECO:0000256" key="3">
    <source>
        <dbReference type="PROSITE-ProRule" id="PRU00176"/>
    </source>
</evidence>
<dbReference type="SMART" id="SM00360">
    <property type="entry name" value="RRM"/>
    <property type="match status" value="1"/>
</dbReference>
<evidence type="ECO:0000256" key="1">
    <source>
        <dbReference type="ARBA" id="ARBA00022737"/>
    </source>
</evidence>
<gene>
    <name evidence="6" type="primary">ga08355</name>
    <name evidence="6" type="ORF">PR202_ga08355</name>
</gene>
<reference evidence="6" key="2">
    <citation type="submission" date="2021-12" db="EMBL/GenBank/DDBJ databases">
        <title>Resequencing data analysis of finger millet.</title>
        <authorList>
            <person name="Hatakeyama M."/>
            <person name="Aluri S."/>
            <person name="Balachadran M.T."/>
            <person name="Sivarajan S.R."/>
            <person name="Poveda L."/>
            <person name="Shimizu-Inatsugi R."/>
            <person name="Schlapbach R."/>
            <person name="Sreeman S.M."/>
            <person name="Shimizu K.K."/>
        </authorList>
    </citation>
    <scope>NUCLEOTIDE SEQUENCE</scope>
</reference>
<feature type="region of interest" description="Disordered" evidence="4">
    <location>
        <begin position="1"/>
        <end position="30"/>
    </location>
</feature>
<dbReference type="InterPro" id="IPR012677">
    <property type="entry name" value="Nucleotide-bd_a/b_plait_sf"/>
</dbReference>
<protein>
    <recommendedName>
        <fullName evidence="5">RRM domain-containing protein</fullName>
    </recommendedName>
</protein>
<evidence type="ECO:0000259" key="5">
    <source>
        <dbReference type="PROSITE" id="PS50102"/>
    </source>
</evidence>
<organism evidence="6 7">
    <name type="scientific">Eleusine coracana subsp. coracana</name>
    <dbReference type="NCBI Taxonomy" id="191504"/>
    <lineage>
        <taxon>Eukaryota</taxon>
        <taxon>Viridiplantae</taxon>
        <taxon>Streptophyta</taxon>
        <taxon>Embryophyta</taxon>
        <taxon>Tracheophyta</taxon>
        <taxon>Spermatophyta</taxon>
        <taxon>Magnoliopsida</taxon>
        <taxon>Liliopsida</taxon>
        <taxon>Poales</taxon>
        <taxon>Poaceae</taxon>
        <taxon>PACMAD clade</taxon>
        <taxon>Chloridoideae</taxon>
        <taxon>Cynodonteae</taxon>
        <taxon>Eleusininae</taxon>
        <taxon>Eleusine</taxon>
    </lineage>
</organism>
<dbReference type="PROSITE" id="PS50102">
    <property type="entry name" value="RRM"/>
    <property type="match status" value="1"/>
</dbReference>
<evidence type="ECO:0000313" key="6">
    <source>
        <dbReference type="EMBL" id="GJM91932.1"/>
    </source>
</evidence>
<feature type="region of interest" description="Disordered" evidence="4">
    <location>
        <begin position="285"/>
        <end position="316"/>
    </location>
</feature>
<dbReference type="GO" id="GO:0003723">
    <property type="term" value="F:RNA binding"/>
    <property type="evidence" value="ECO:0007669"/>
    <property type="project" value="UniProtKB-UniRule"/>
</dbReference>
<dbReference type="FunFam" id="3.30.70.330:FF:000302">
    <property type="entry name" value="RNA-binding protein BRN1"/>
    <property type="match status" value="1"/>
</dbReference>
<dbReference type="Gene3D" id="3.30.70.330">
    <property type="match status" value="2"/>
</dbReference>